<organism evidence="7 8">
    <name type="scientific">[Candida] arabinofermentans NRRL YB-2248</name>
    <dbReference type="NCBI Taxonomy" id="983967"/>
    <lineage>
        <taxon>Eukaryota</taxon>
        <taxon>Fungi</taxon>
        <taxon>Dikarya</taxon>
        <taxon>Ascomycota</taxon>
        <taxon>Saccharomycotina</taxon>
        <taxon>Pichiomycetes</taxon>
        <taxon>Pichiales</taxon>
        <taxon>Pichiaceae</taxon>
        <taxon>Ogataea</taxon>
        <taxon>Ogataea/Candida clade</taxon>
    </lineage>
</organism>
<gene>
    <name evidence="7" type="ORF">CANARDRAFT_180284</name>
</gene>
<dbReference type="GO" id="GO:0003729">
    <property type="term" value="F:mRNA binding"/>
    <property type="evidence" value="ECO:0007669"/>
    <property type="project" value="TreeGrafter"/>
</dbReference>
<keyword evidence="3" id="KW-0539">Nucleus</keyword>
<dbReference type="InterPro" id="IPR035979">
    <property type="entry name" value="RBD_domain_sf"/>
</dbReference>
<feature type="non-terminal residue" evidence="7">
    <location>
        <position position="1"/>
    </location>
</feature>
<dbReference type="SUPFAM" id="SSF54928">
    <property type="entry name" value="RNA-binding domain, RBD"/>
    <property type="match status" value="1"/>
</dbReference>
<dbReference type="AlphaFoldDB" id="A0A1E4SZB2"/>
<protein>
    <recommendedName>
        <fullName evidence="6">RRM domain-containing protein</fullName>
    </recommendedName>
</protein>
<dbReference type="InterPro" id="IPR000504">
    <property type="entry name" value="RRM_dom"/>
</dbReference>
<evidence type="ECO:0000313" key="7">
    <source>
        <dbReference type="EMBL" id="ODV84828.1"/>
    </source>
</evidence>
<keyword evidence="2 5" id="KW-0694">RNA-binding</keyword>
<name>A0A1E4SZB2_9ASCO</name>
<dbReference type="InterPro" id="IPR022023">
    <property type="entry name" value="U1snRNP70_N"/>
</dbReference>
<accession>A0A1E4SZB2</accession>
<dbReference type="Pfam" id="PF12220">
    <property type="entry name" value="U1snRNP70_N"/>
    <property type="match status" value="1"/>
</dbReference>
<dbReference type="SMART" id="SM00360">
    <property type="entry name" value="RRM"/>
    <property type="match status" value="1"/>
</dbReference>
<evidence type="ECO:0000256" key="4">
    <source>
        <dbReference type="ARBA" id="ARBA00023274"/>
    </source>
</evidence>
<keyword evidence="8" id="KW-1185">Reference proteome</keyword>
<evidence type="ECO:0000256" key="5">
    <source>
        <dbReference type="PROSITE-ProRule" id="PRU00176"/>
    </source>
</evidence>
<comment type="subcellular location">
    <subcellularLocation>
        <location evidence="1">Nucleus</location>
    </subcellularLocation>
</comment>
<feature type="non-terminal residue" evidence="7">
    <location>
        <position position="187"/>
    </location>
</feature>
<sequence>LFTFKHPIPYIKPLVSQKQFKTSSISGISDLLNIASSHSNEFKNYSNNYIDKDKLYKLKQLQDYDKLQYHLSNYNPDLDLNIVGDPYKTIFVGRLPYNTNELKLSSIFNQFGEIDSIKLITDKYTNKSKGYAFIVYKTIESAKLAYQKGNGLKIDDDSERKCIVDYERGRIVKNWKPRRLGGGLGGR</sequence>
<dbReference type="GO" id="GO:0005685">
    <property type="term" value="C:U1 snRNP"/>
    <property type="evidence" value="ECO:0007669"/>
    <property type="project" value="TreeGrafter"/>
</dbReference>
<evidence type="ECO:0000256" key="1">
    <source>
        <dbReference type="ARBA" id="ARBA00004123"/>
    </source>
</evidence>
<dbReference type="Gene3D" id="3.30.70.330">
    <property type="match status" value="1"/>
</dbReference>
<dbReference type="PANTHER" id="PTHR13952:SF5">
    <property type="entry name" value="U1 SMALL NUCLEAR RIBONUCLEOPROTEIN 70 KDA"/>
    <property type="match status" value="1"/>
</dbReference>
<proteinExistence type="predicted"/>
<evidence type="ECO:0000256" key="2">
    <source>
        <dbReference type="ARBA" id="ARBA00022884"/>
    </source>
</evidence>
<reference evidence="8" key="1">
    <citation type="submission" date="2016-04" db="EMBL/GenBank/DDBJ databases">
        <title>Comparative genomics of biotechnologically important yeasts.</title>
        <authorList>
            <consortium name="DOE Joint Genome Institute"/>
            <person name="Riley R."/>
            <person name="Haridas S."/>
            <person name="Wolfe K.H."/>
            <person name="Lopes M.R."/>
            <person name="Hittinger C.T."/>
            <person name="Goker M."/>
            <person name="Salamov A."/>
            <person name="Wisecaver J."/>
            <person name="Long T.M."/>
            <person name="Aerts A.L."/>
            <person name="Barry K."/>
            <person name="Choi C."/>
            <person name="Clum A."/>
            <person name="Coughlan A.Y."/>
            <person name="Deshpande S."/>
            <person name="Douglass A.P."/>
            <person name="Hanson S.J."/>
            <person name="Klenk H.-P."/>
            <person name="Labutti K."/>
            <person name="Lapidus A."/>
            <person name="Lindquist E."/>
            <person name="Lipzen A."/>
            <person name="Meier-Kolthoff J.P."/>
            <person name="Ohm R.A."/>
            <person name="Otillar R.P."/>
            <person name="Pangilinan J."/>
            <person name="Peng Y."/>
            <person name="Rokas A."/>
            <person name="Rosa C.A."/>
            <person name="Scheuner C."/>
            <person name="Sibirny A.A."/>
            <person name="Slot J.C."/>
            <person name="Stielow J.B."/>
            <person name="Sun H."/>
            <person name="Kurtzman C.P."/>
            <person name="Blackwell M."/>
            <person name="Grigoriev I.V."/>
            <person name="Jeffries T.W."/>
        </authorList>
    </citation>
    <scope>NUCLEOTIDE SEQUENCE [LARGE SCALE GENOMIC DNA]</scope>
    <source>
        <strain evidence="8">NRRL YB-2248</strain>
    </source>
</reference>
<dbReference type="FunFam" id="3.30.70.330:FF:000132">
    <property type="entry name" value="Small nuclear ribonucleoprotein U11/U12 subunit 35"/>
    <property type="match status" value="1"/>
</dbReference>
<dbReference type="EMBL" id="KV453855">
    <property type="protein sequence ID" value="ODV84828.1"/>
    <property type="molecule type" value="Genomic_DNA"/>
</dbReference>
<dbReference type="GO" id="GO:0030619">
    <property type="term" value="F:U1 snRNA binding"/>
    <property type="evidence" value="ECO:0007669"/>
    <property type="project" value="TreeGrafter"/>
</dbReference>
<dbReference type="PANTHER" id="PTHR13952">
    <property type="entry name" value="U1 SMALL NUCLEAR RIBONUCLEOPROTEIN 70 KD"/>
    <property type="match status" value="1"/>
</dbReference>
<dbReference type="InterPro" id="IPR012677">
    <property type="entry name" value="Nucleotide-bd_a/b_plait_sf"/>
</dbReference>
<dbReference type="Pfam" id="PF00076">
    <property type="entry name" value="RRM_1"/>
    <property type="match status" value="1"/>
</dbReference>
<dbReference type="CDD" id="cd21615">
    <property type="entry name" value="RRM_SNP1_like"/>
    <property type="match status" value="1"/>
</dbReference>
<dbReference type="OrthoDB" id="4207594at2759"/>
<dbReference type="GO" id="GO:0071011">
    <property type="term" value="C:precatalytic spliceosome"/>
    <property type="evidence" value="ECO:0007669"/>
    <property type="project" value="TreeGrafter"/>
</dbReference>
<evidence type="ECO:0000259" key="6">
    <source>
        <dbReference type="PROSITE" id="PS50102"/>
    </source>
</evidence>
<dbReference type="Proteomes" id="UP000094801">
    <property type="component" value="Unassembled WGS sequence"/>
</dbReference>
<dbReference type="STRING" id="983967.A0A1E4SZB2"/>
<dbReference type="GO" id="GO:0000398">
    <property type="term" value="P:mRNA splicing, via spliceosome"/>
    <property type="evidence" value="ECO:0007669"/>
    <property type="project" value="TreeGrafter"/>
</dbReference>
<evidence type="ECO:0000256" key="3">
    <source>
        <dbReference type="ARBA" id="ARBA00023242"/>
    </source>
</evidence>
<dbReference type="PROSITE" id="PS50102">
    <property type="entry name" value="RRM"/>
    <property type="match status" value="1"/>
</dbReference>
<dbReference type="GO" id="GO:0071004">
    <property type="term" value="C:U2-type prespliceosome"/>
    <property type="evidence" value="ECO:0007669"/>
    <property type="project" value="TreeGrafter"/>
</dbReference>
<dbReference type="InterPro" id="IPR051183">
    <property type="entry name" value="U1_U11-U12_snRNP_70-35kDa"/>
</dbReference>
<evidence type="ECO:0000313" key="8">
    <source>
        <dbReference type="Proteomes" id="UP000094801"/>
    </source>
</evidence>
<feature type="domain" description="RRM" evidence="6">
    <location>
        <begin position="88"/>
        <end position="169"/>
    </location>
</feature>
<keyword evidence="4" id="KW-0687">Ribonucleoprotein</keyword>